<reference evidence="1 2" key="1">
    <citation type="submission" date="2016-03" db="EMBL/GenBank/DDBJ databases">
        <title>EvidentialGene: Evidence-directed Construction of Genes on Genomes.</title>
        <authorList>
            <person name="Gilbert D.G."/>
            <person name="Choi J.-H."/>
            <person name="Mockaitis K."/>
            <person name="Colbourne J."/>
            <person name="Pfrender M."/>
        </authorList>
    </citation>
    <scope>NUCLEOTIDE SEQUENCE [LARGE SCALE GENOMIC DNA]</scope>
    <source>
        <strain evidence="1 2">Xinb3</strain>
        <tissue evidence="1">Complete organism</tissue>
    </source>
</reference>
<dbReference type="OrthoDB" id="6350853at2759"/>
<organism evidence="1 2">
    <name type="scientific">Daphnia magna</name>
    <dbReference type="NCBI Taxonomy" id="35525"/>
    <lineage>
        <taxon>Eukaryota</taxon>
        <taxon>Metazoa</taxon>
        <taxon>Ecdysozoa</taxon>
        <taxon>Arthropoda</taxon>
        <taxon>Crustacea</taxon>
        <taxon>Branchiopoda</taxon>
        <taxon>Diplostraca</taxon>
        <taxon>Cladocera</taxon>
        <taxon>Anomopoda</taxon>
        <taxon>Daphniidae</taxon>
        <taxon>Daphnia</taxon>
    </lineage>
</organism>
<dbReference type="Proteomes" id="UP000076858">
    <property type="component" value="Unassembled WGS sequence"/>
</dbReference>
<sequence length="149" mass="17272">ILKYLHYTWVECTKNPFGRQSCVTVGHTGNNSKRAGYESNCFQEKDEIIEELKMEIKFQKDINKSLSMQTTVLTDVRKLLLNFNSQQLTPLIQRPTRHLVWKTGKRLEMSLANYTDSAPLTSTVIEDEDDGYLHTITTLFRYLTLYCVG</sequence>
<evidence type="ECO:0000313" key="1">
    <source>
        <dbReference type="EMBL" id="KZR97370.1"/>
    </source>
</evidence>
<accession>A0A162BTU7</accession>
<keyword evidence="2" id="KW-1185">Reference proteome</keyword>
<name>A0A162BTU7_9CRUS</name>
<dbReference type="AlphaFoldDB" id="A0A162BTU7"/>
<dbReference type="EMBL" id="LRGB01021707">
    <property type="protein sequence ID" value="KZR97370.1"/>
    <property type="molecule type" value="Genomic_DNA"/>
</dbReference>
<protein>
    <submittedName>
        <fullName evidence="1">Uncharacterized protein</fullName>
    </submittedName>
</protein>
<comment type="caution">
    <text evidence="1">The sequence shown here is derived from an EMBL/GenBank/DDBJ whole genome shotgun (WGS) entry which is preliminary data.</text>
</comment>
<evidence type="ECO:0000313" key="2">
    <source>
        <dbReference type="Proteomes" id="UP000076858"/>
    </source>
</evidence>
<gene>
    <name evidence="1" type="ORF">APZ42_007797</name>
</gene>
<feature type="non-terminal residue" evidence="1">
    <location>
        <position position="1"/>
    </location>
</feature>
<proteinExistence type="predicted"/>